<dbReference type="AlphaFoldDB" id="A0AA86UKE5"/>
<feature type="signal peptide" evidence="1">
    <location>
        <begin position="1"/>
        <end position="16"/>
    </location>
</feature>
<protein>
    <submittedName>
        <fullName evidence="3">Hypothetical_protein</fullName>
    </submittedName>
</protein>
<evidence type="ECO:0000313" key="3">
    <source>
        <dbReference type="EMBL" id="CAL6023970.1"/>
    </source>
</evidence>
<evidence type="ECO:0000313" key="4">
    <source>
        <dbReference type="Proteomes" id="UP001642409"/>
    </source>
</evidence>
<organism evidence="2">
    <name type="scientific">Hexamita inflata</name>
    <dbReference type="NCBI Taxonomy" id="28002"/>
    <lineage>
        <taxon>Eukaryota</taxon>
        <taxon>Metamonada</taxon>
        <taxon>Diplomonadida</taxon>
        <taxon>Hexamitidae</taxon>
        <taxon>Hexamitinae</taxon>
        <taxon>Hexamita</taxon>
    </lineage>
</organism>
<name>A0AA86UKE5_9EUKA</name>
<accession>A0AA86UKE5</accession>
<dbReference type="Proteomes" id="UP001642409">
    <property type="component" value="Unassembled WGS sequence"/>
</dbReference>
<comment type="caution">
    <text evidence="2">The sequence shown here is derived from an EMBL/GenBank/DDBJ whole genome shotgun (WGS) entry which is preliminary data.</text>
</comment>
<sequence>MSFVVVLLIPLQCRKAIDELKKICKQIDQLDFQLKEQRHHNNDQTVHNQIIAEIKIFSKQFMEEASKGADIVEKFYFEQVEKIQTQNEEITILTKRALQIKLQKEKCKAIVEKNVARSRKNLNVAELYHLQLRGAEKIINIAQRIFV</sequence>
<keyword evidence="1" id="KW-0732">Signal</keyword>
<dbReference type="EMBL" id="CAXDID020000094">
    <property type="protein sequence ID" value="CAL6023970.1"/>
    <property type="molecule type" value="Genomic_DNA"/>
</dbReference>
<feature type="chain" id="PRO_5041732209" evidence="1">
    <location>
        <begin position="17"/>
        <end position="147"/>
    </location>
</feature>
<reference evidence="2" key="1">
    <citation type="submission" date="2023-06" db="EMBL/GenBank/DDBJ databases">
        <authorList>
            <person name="Kurt Z."/>
        </authorList>
    </citation>
    <scope>NUCLEOTIDE SEQUENCE</scope>
</reference>
<proteinExistence type="predicted"/>
<keyword evidence="4" id="KW-1185">Reference proteome</keyword>
<evidence type="ECO:0000256" key="1">
    <source>
        <dbReference type="SAM" id="SignalP"/>
    </source>
</evidence>
<reference evidence="3 4" key="2">
    <citation type="submission" date="2024-07" db="EMBL/GenBank/DDBJ databases">
        <authorList>
            <person name="Akdeniz Z."/>
        </authorList>
    </citation>
    <scope>NUCLEOTIDE SEQUENCE [LARGE SCALE GENOMIC DNA]</scope>
</reference>
<gene>
    <name evidence="3" type="ORF">HINF_LOCUS29394</name>
    <name evidence="2" type="ORF">HINF_LOCUS42287</name>
</gene>
<dbReference type="EMBL" id="CATOUU010000849">
    <property type="protein sequence ID" value="CAI9954642.1"/>
    <property type="molecule type" value="Genomic_DNA"/>
</dbReference>
<evidence type="ECO:0000313" key="2">
    <source>
        <dbReference type="EMBL" id="CAI9954642.1"/>
    </source>
</evidence>